<organism evidence="1">
    <name type="scientific">Hexamita inflata</name>
    <dbReference type="NCBI Taxonomy" id="28002"/>
    <lineage>
        <taxon>Eukaryota</taxon>
        <taxon>Metamonada</taxon>
        <taxon>Diplomonadida</taxon>
        <taxon>Hexamitidae</taxon>
        <taxon>Hexamitinae</taxon>
        <taxon>Hexamita</taxon>
    </lineage>
</organism>
<protein>
    <recommendedName>
        <fullName evidence="4">BPI-like protein</fullName>
    </recommendedName>
</protein>
<dbReference type="Proteomes" id="UP001642409">
    <property type="component" value="Unassembled WGS sequence"/>
</dbReference>
<gene>
    <name evidence="1" type="ORF">HINF_LOCUS14228</name>
    <name evidence="2" type="ORF">HINF_LOCUS18169</name>
</gene>
<dbReference type="Gene3D" id="3.15.10.10">
    <property type="entry name" value="Bactericidal permeability-increasing protein, domain 1"/>
    <property type="match status" value="1"/>
</dbReference>
<dbReference type="Gene3D" id="3.15.20.10">
    <property type="entry name" value="Bactericidal permeability-increasing protein, domain 2"/>
    <property type="match status" value="1"/>
</dbReference>
<dbReference type="AlphaFoldDB" id="A0AA86NW78"/>
<dbReference type="PANTHER" id="PTHR46801:SF2">
    <property type="entry name" value="LIPOPOLYSACCHARIDE-BINDING PROTEIN"/>
    <property type="match status" value="1"/>
</dbReference>
<dbReference type="SUPFAM" id="SSF55394">
    <property type="entry name" value="Bactericidal permeability-increasing protein, BPI"/>
    <property type="match status" value="1"/>
</dbReference>
<dbReference type="GO" id="GO:0008289">
    <property type="term" value="F:lipid binding"/>
    <property type="evidence" value="ECO:0007669"/>
    <property type="project" value="InterPro"/>
</dbReference>
<accession>A0AA86NW78</accession>
<evidence type="ECO:0000313" key="1">
    <source>
        <dbReference type="EMBL" id="CAI9926583.1"/>
    </source>
</evidence>
<comment type="caution">
    <text evidence="1">The sequence shown here is derived from an EMBL/GenBank/DDBJ whole genome shotgun (WGS) entry which is preliminary data.</text>
</comment>
<name>A0AA86NW78_9EUKA</name>
<proteinExistence type="predicted"/>
<dbReference type="InterPro" id="IPR017943">
    <property type="entry name" value="Bactericidal_perm-incr_a/b_dom"/>
</dbReference>
<evidence type="ECO:0000313" key="3">
    <source>
        <dbReference type="Proteomes" id="UP001642409"/>
    </source>
</evidence>
<reference evidence="2 3" key="2">
    <citation type="submission" date="2024-07" db="EMBL/GenBank/DDBJ databases">
        <authorList>
            <person name="Akdeniz Z."/>
        </authorList>
    </citation>
    <scope>NUCLEOTIDE SEQUENCE [LARGE SCALE GENOMIC DNA]</scope>
</reference>
<dbReference type="EMBL" id="CAXDID020000046">
    <property type="protein sequence ID" value="CAL6002951.1"/>
    <property type="molecule type" value="Genomic_DNA"/>
</dbReference>
<evidence type="ECO:0008006" key="4">
    <source>
        <dbReference type="Google" id="ProtNLM"/>
    </source>
</evidence>
<dbReference type="PANTHER" id="PTHR46801">
    <property type="entry name" value="OS06G0309200 PROTEIN"/>
    <property type="match status" value="1"/>
</dbReference>
<reference evidence="1" key="1">
    <citation type="submission" date="2023-06" db="EMBL/GenBank/DDBJ databases">
        <authorList>
            <person name="Kurt Z."/>
        </authorList>
    </citation>
    <scope>NUCLEOTIDE SEQUENCE</scope>
</reference>
<sequence length="430" mass="49280">MIPILVALLECEVSPFPRTLYPEDSGLSIFFTQAGMQKWFRGLLNDGSLNVTGQKFPDIKTSVNLVATKIDIMLTDMVVSEFSVEDVGVLLQGQNILPLVLSGTRFVLRFNWKIKQQSYPYIGDEGSGNVIVSDTNFQAFGKFGCDYEICPNHLSVNIIHAELQIGVLKIILNNKSSWLYQSVIDLIMGVLQQQLQNLITEFLSKDMVKMLNDLLNSYQSYQSYKSDVQITKDERFVSPWIINNGFVYVLFSGYVYHSSNYSDEFITRDKIGLVIYNKFNVESEITISEACFNNVFYIFHKYENSYSSPQFEVIDAPTIQFNNAAALLKVNITVNDSIANIEMKGKPIYFRDQKESGQAIYYFTFEKHSIYSNNQQLNLEALETQVIDHINIAMEKTVYKQLNSKVYDIEKYQYVFDSIGKVLRIIKTSK</sequence>
<dbReference type="InterPro" id="IPR045897">
    <property type="entry name" value="BPI/LBP_pln"/>
</dbReference>
<dbReference type="EMBL" id="CATOUU010000369">
    <property type="protein sequence ID" value="CAI9926583.1"/>
    <property type="molecule type" value="Genomic_DNA"/>
</dbReference>
<evidence type="ECO:0000313" key="2">
    <source>
        <dbReference type="EMBL" id="CAL6002951.1"/>
    </source>
</evidence>
<keyword evidence="3" id="KW-1185">Reference proteome</keyword>